<evidence type="ECO:0008006" key="5">
    <source>
        <dbReference type="Google" id="ProtNLM"/>
    </source>
</evidence>
<dbReference type="Pfam" id="PF00201">
    <property type="entry name" value="UDPGT"/>
    <property type="match status" value="1"/>
</dbReference>
<dbReference type="CDD" id="cd03784">
    <property type="entry name" value="GT1_Gtf-like"/>
    <property type="match status" value="1"/>
</dbReference>
<dbReference type="OrthoDB" id="5835829at2759"/>
<dbReference type="GO" id="GO:0080043">
    <property type="term" value="F:quercetin 3-O-glucosyltransferase activity"/>
    <property type="evidence" value="ECO:0007669"/>
    <property type="project" value="TreeGrafter"/>
</dbReference>
<evidence type="ECO:0000313" key="4">
    <source>
        <dbReference type="Proteomes" id="UP001153076"/>
    </source>
</evidence>
<dbReference type="Gene3D" id="3.40.50.2000">
    <property type="entry name" value="Glycogen Phosphorylase B"/>
    <property type="match status" value="3"/>
</dbReference>
<keyword evidence="4" id="KW-1185">Reference proteome</keyword>
<evidence type="ECO:0000256" key="2">
    <source>
        <dbReference type="ARBA" id="ARBA00022679"/>
    </source>
</evidence>
<organism evidence="3 4">
    <name type="scientific">Carnegiea gigantea</name>
    <dbReference type="NCBI Taxonomy" id="171969"/>
    <lineage>
        <taxon>Eukaryota</taxon>
        <taxon>Viridiplantae</taxon>
        <taxon>Streptophyta</taxon>
        <taxon>Embryophyta</taxon>
        <taxon>Tracheophyta</taxon>
        <taxon>Spermatophyta</taxon>
        <taxon>Magnoliopsida</taxon>
        <taxon>eudicotyledons</taxon>
        <taxon>Gunneridae</taxon>
        <taxon>Pentapetalae</taxon>
        <taxon>Caryophyllales</taxon>
        <taxon>Cactineae</taxon>
        <taxon>Cactaceae</taxon>
        <taxon>Cactoideae</taxon>
        <taxon>Echinocereeae</taxon>
        <taxon>Carnegiea</taxon>
    </lineage>
</organism>
<dbReference type="EMBL" id="JAKOGI010001134">
    <property type="protein sequence ID" value="KAJ8427533.1"/>
    <property type="molecule type" value="Genomic_DNA"/>
</dbReference>
<sequence length="316" mass="35887">MIHLANVLHSKGFSIIIIHTRFNSPDPFKFPNFIFHLIEDALWKVKDPPSDVIRILHDLNASYLDPFRACLSQMMDASKAKEPVACLILDPFWNFTATVAEEFNLPRITLRTGGILAFLIQGIIYNTFKELEGPDLNRVQQIGPSIPVFPIGPLHKYPSSNDSIIVMHDQNYLTWLSAQAPNSVLYVSFGTVAVISKEQLMEVAWGLEKSEQLFLWVIQPKSTDGLEDNVSLPEDFLRVAGRDHIVQWGGQQQVLAHRSVGGFWTHCGWNSTLESIFEGVPMICFPVLGDQKVNARKISDTWRINLHLKGRWRDKK</sequence>
<name>A0A9Q1JNR5_9CARY</name>
<protein>
    <recommendedName>
        <fullName evidence="5">UDP-glycosyltransferase</fullName>
    </recommendedName>
</protein>
<dbReference type="FunFam" id="3.40.50.2000:FF:000056">
    <property type="entry name" value="Glycosyltransferase"/>
    <property type="match status" value="1"/>
</dbReference>
<dbReference type="GO" id="GO:0080044">
    <property type="term" value="F:quercetin 7-O-glucosyltransferase activity"/>
    <property type="evidence" value="ECO:0007669"/>
    <property type="project" value="TreeGrafter"/>
</dbReference>
<comment type="similarity">
    <text evidence="1">Belongs to the UDP-glycosyltransferase family.</text>
</comment>
<dbReference type="Proteomes" id="UP001153076">
    <property type="component" value="Unassembled WGS sequence"/>
</dbReference>
<dbReference type="InterPro" id="IPR002213">
    <property type="entry name" value="UDP_glucos_trans"/>
</dbReference>
<dbReference type="PANTHER" id="PTHR11926:SF1374">
    <property type="entry name" value="UDP-GLYCOSYLTRANSFERASE 76F1-RELATED"/>
    <property type="match status" value="1"/>
</dbReference>
<dbReference type="SUPFAM" id="SSF53756">
    <property type="entry name" value="UDP-Glycosyltransferase/glycogen phosphorylase"/>
    <property type="match status" value="1"/>
</dbReference>
<keyword evidence="2" id="KW-0808">Transferase</keyword>
<proteinExistence type="inferred from homology"/>
<gene>
    <name evidence="3" type="ORF">Cgig2_019952</name>
</gene>
<evidence type="ECO:0000256" key="1">
    <source>
        <dbReference type="ARBA" id="ARBA00009995"/>
    </source>
</evidence>
<accession>A0A9Q1JNR5</accession>
<dbReference type="PANTHER" id="PTHR11926">
    <property type="entry name" value="GLUCOSYL/GLUCURONOSYL TRANSFERASES"/>
    <property type="match status" value="1"/>
</dbReference>
<evidence type="ECO:0000313" key="3">
    <source>
        <dbReference type="EMBL" id="KAJ8427533.1"/>
    </source>
</evidence>
<comment type="caution">
    <text evidence="3">The sequence shown here is derived from an EMBL/GenBank/DDBJ whole genome shotgun (WGS) entry which is preliminary data.</text>
</comment>
<dbReference type="AlphaFoldDB" id="A0A9Q1JNR5"/>
<reference evidence="3" key="1">
    <citation type="submission" date="2022-04" db="EMBL/GenBank/DDBJ databases">
        <title>Carnegiea gigantea Genome sequencing and assembly v2.</title>
        <authorList>
            <person name="Copetti D."/>
            <person name="Sanderson M.J."/>
            <person name="Burquez A."/>
            <person name="Wojciechowski M.F."/>
        </authorList>
    </citation>
    <scope>NUCLEOTIDE SEQUENCE</scope>
    <source>
        <strain evidence="3">SGP5-SGP5p</strain>
        <tissue evidence="3">Aerial part</tissue>
    </source>
</reference>